<reference evidence="1 2" key="3">
    <citation type="journal article" date="2010" name="BMC Genomics">
        <title>Transcriptome sequencing and comparative analysis of cucumber flowers with different sex types.</title>
        <authorList>
            <person name="Guo S."/>
            <person name="Zheng Y."/>
            <person name="Joung J.G."/>
            <person name="Liu S."/>
            <person name="Zhang Z."/>
            <person name="Crasta O.R."/>
            <person name="Sobral B.W."/>
            <person name="Xu Y."/>
            <person name="Huang S."/>
            <person name="Fei Z."/>
        </authorList>
    </citation>
    <scope>NUCLEOTIDE SEQUENCE [LARGE SCALE GENOMIC DNA]</scope>
    <source>
        <strain evidence="2">cv. 9930</strain>
    </source>
</reference>
<dbReference type="EMBL" id="CM002927">
    <property type="protein sequence ID" value="KGN48110.1"/>
    <property type="molecule type" value="Genomic_DNA"/>
</dbReference>
<gene>
    <name evidence="1" type="ORF">Csa_6G434300</name>
</gene>
<name>A0A0A0KEK3_CUCSA</name>
<accession>A0A0A0KEK3</accession>
<reference evidence="1 2" key="4">
    <citation type="journal article" date="2011" name="BMC Genomics">
        <title>RNA-Seq improves annotation of protein-coding genes in the cucumber genome.</title>
        <authorList>
            <person name="Li Z."/>
            <person name="Zhang Z."/>
            <person name="Yan P."/>
            <person name="Huang S."/>
            <person name="Fei Z."/>
            <person name="Lin K."/>
        </authorList>
    </citation>
    <scope>NUCLEOTIDE SEQUENCE [LARGE SCALE GENOMIC DNA]</scope>
    <source>
        <strain evidence="2">cv. 9930</strain>
    </source>
</reference>
<dbReference type="Proteomes" id="UP000029981">
    <property type="component" value="Chromosome 6"/>
</dbReference>
<evidence type="ECO:0000313" key="2">
    <source>
        <dbReference type="Proteomes" id="UP000029981"/>
    </source>
</evidence>
<evidence type="ECO:0000313" key="1">
    <source>
        <dbReference type="EMBL" id="KGN48110.1"/>
    </source>
</evidence>
<reference evidence="1 2" key="2">
    <citation type="journal article" date="2009" name="PLoS ONE">
        <title>An integrated genetic and cytogenetic map of the cucumber genome.</title>
        <authorList>
            <person name="Ren Y."/>
            <person name="Zhang Z."/>
            <person name="Liu J."/>
            <person name="Staub J.E."/>
            <person name="Han Y."/>
            <person name="Cheng Z."/>
            <person name="Li X."/>
            <person name="Lu J."/>
            <person name="Miao H."/>
            <person name="Kang H."/>
            <person name="Xie B."/>
            <person name="Gu X."/>
            <person name="Wang X."/>
            <person name="Du Y."/>
            <person name="Jin W."/>
            <person name="Huang S."/>
        </authorList>
    </citation>
    <scope>NUCLEOTIDE SEQUENCE [LARGE SCALE GENOMIC DNA]</scope>
    <source>
        <strain evidence="2">cv. 9930</strain>
    </source>
</reference>
<reference evidence="1 2" key="1">
    <citation type="journal article" date="2009" name="Nat. Genet.">
        <title>The genome of the cucumber, Cucumis sativus L.</title>
        <authorList>
            <person name="Huang S."/>
            <person name="Li R."/>
            <person name="Zhang Z."/>
            <person name="Li L."/>
            <person name="Gu X."/>
            <person name="Fan W."/>
            <person name="Lucas W.J."/>
            <person name="Wang X."/>
            <person name="Xie B."/>
            <person name="Ni P."/>
            <person name="Ren Y."/>
            <person name="Zhu H."/>
            <person name="Li J."/>
            <person name="Lin K."/>
            <person name="Jin W."/>
            <person name="Fei Z."/>
            <person name="Li G."/>
            <person name="Staub J."/>
            <person name="Kilian A."/>
            <person name="van der Vossen E.A."/>
            <person name="Wu Y."/>
            <person name="Guo J."/>
            <person name="He J."/>
            <person name="Jia Z."/>
            <person name="Ren Y."/>
            <person name="Tian G."/>
            <person name="Lu Y."/>
            <person name="Ruan J."/>
            <person name="Qian W."/>
            <person name="Wang M."/>
            <person name="Huang Q."/>
            <person name="Li B."/>
            <person name="Xuan Z."/>
            <person name="Cao J."/>
            <person name="Asan"/>
            <person name="Wu Z."/>
            <person name="Zhang J."/>
            <person name="Cai Q."/>
            <person name="Bai Y."/>
            <person name="Zhao B."/>
            <person name="Han Y."/>
            <person name="Li Y."/>
            <person name="Li X."/>
            <person name="Wang S."/>
            <person name="Shi Q."/>
            <person name="Liu S."/>
            <person name="Cho W.K."/>
            <person name="Kim J.Y."/>
            <person name="Xu Y."/>
            <person name="Heller-Uszynska K."/>
            <person name="Miao H."/>
            <person name="Cheng Z."/>
            <person name="Zhang S."/>
            <person name="Wu J."/>
            <person name="Yang Y."/>
            <person name="Kang H."/>
            <person name="Li M."/>
            <person name="Liang H."/>
            <person name="Ren X."/>
            <person name="Shi Z."/>
            <person name="Wen M."/>
            <person name="Jian M."/>
            <person name="Yang H."/>
            <person name="Zhang G."/>
            <person name="Yang Z."/>
            <person name="Chen R."/>
            <person name="Liu S."/>
            <person name="Li J."/>
            <person name="Ma L."/>
            <person name="Liu H."/>
            <person name="Zhou Y."/>
            <person name="Zhao J."/>
            <person name="Fang X."/>
            <person name="Li G."/>
            <person name="Fang L."/>
            <person name="Li Y."/>
            <person name="Liu D."/>
            <person name="Zheng H."/>
            <person name="Zhang Y."/>
            <person name="Qin N."/>
            <person name="Li Z."/>
            <person name="Yang G."/>
            <person name="Yang S."/>
            <person name="Bolund L."/>
            <person name="Kristiansen K."/>
            <person name="Zheng H."/>
            <person name="Li S."/>
            <person name="Zhang X."/>
            <person name="Yang H."/>
            <person name="Wang J."/>
            <person name="Sun R."/>
            <person name="Zhang B."/>
            <person name="Jiang S."/>
            <person name="Wang J."/>
            <person name="Du Y."/>
            <person name="Li S."/>
        </authorList>
    </citation>
    <scope>NUCLEOTIDE SEQUENCE [LARGE SCALE GENOMIC DNA]</scope>
    <source>
        <strain evidence="2">cv. 9930</strain>
    </source>
</reference>
<dbReference type="AlphaFoldDB" id="A0A0A0KEK3"/>
<organism evidence="1 2">
    <name type="scientific">Cucumis sativus</name>
    <name type="common">Cucumber</name>
    <dbReference type="NCBI Taxonomy" id="3659"/>
    <lineage>
        <taxon>Eukaryota</taxon>
        <taxon>Viridiplantae</taxon>
        <taxon>Streptophyta</taxon>
        <taxon>Embryophyta</taxon>
        <taxon>Tracheophyta</taxon>
        <taxon>Spermatophyta</taxon>
        <taxon>Magnoliopsida</taxon>
        <taxon>eudicotyledons</taxon>
        <taxon>Gunneridae</taxon>
        <taxon>Pentapetalae</taxon>
        <taxon>rosids</taxon>
        <taxon>fabids</taxon>
        <taxon>Cucurbitales</taxon>
        <taxon>Cucurbitaceae</taxon>
        <taxon>Benincaseae</taxon>
        <taxon>Cucumis</taxon>
    </lineage>
</organism>
<keyword evidence="2" id="KW-1185">Reference proteome</keyword>
<protein>
    <submittedName>
        <fullName evidence="1">Uncharacterized protein</fullName>
    </submittedName>
</protein>
<proteinExistence type="predicted"/>
<dbReference type="Gramene" id="KGN48110">
    <property type="protein sequence ID" value="KGN48110"/>
    <property type="gene ID" value="Csa_6G434300"/>
</dbReference>
<sequence>MAGLVEGSLINLYPIKVEHERFDRPPPPPPPPLSIIFLNSFRFFSPLPDNPTRFNSSLFALSPIYFRRLTIGAFHRNRINFYPLRSFHLDQSNFIFFTFCLPSQEEWPFLGIIQTNQVLMVYWKIKAMDKLPIELTPLQEMTKRTWVQIKNLI</sequence>